<reference evidence="3" key="1">
    <citation type="submission" date="2023-08" db="EMBL/GenBank/DDBJ databases">
        <authorList>
            <person name="Chen Y."/>
            <person name="Shah S."/>
            <person name="Dougan E. K."/>
            <person name="Thang M."/>
            <person name="Chan C."/>
        </authorList>
    </citation>
    <scope>NUCLEOTIDE SEQUENCE</scope>
</reference>
<keyword evidence="1" id="KW-0472">Membrane</keyword>
<dbReference type="InterPro" id="IPR029063">
    <property type="entry name" value="SAM-dependent_MTases_sf"/>
</dbReference>
<feature type="transmembrane region" description="Helical" evidence="1">
    <location>
        <begin position="935"/>
        <end position="955"/>
    </location>
</feature>
<keyword evidence="1" id="KW-0812">Transmembrane</keyword>
<organism evidence="3 4">
    <name type="scientific">Effrenium voratum</name>
    <dbReference type="NCBI Taxonomy" id="2562239"/>
    <lineage>
        <taxon>Eukaryota</taxon>
        <taxon>Sar</taxon>
        <taxon>Alveolata</taxon>
        <taxon>Dinophyceae</taxon>
        <taxon>Suessiales</taxon>
        <taxon>Symbiodiniaceae</taxon>
        <taxon>Effrenium</taxon>
    </lineage>
</organism>
<keyword evidence="1" id="KW-1133">Transmembrane helix</keyword>
<dbReference type="InterPro" id="IPR006342">
    <property type="entry name" value="FkbM_mtfrase"/>
</dbReference>
<evidence type="ECO:0000313" key="4">
    <source>
        <dbReference type="Proteomes" id="UP001178507"/>
    </source>
</evidence>
<accession>A0AA36N837</accession>
<feature type="domain" description="Methyltransferase FkbM" evidence="2">
    <location>
        <begin position="352"/>
        <end position="504"/>
    </location>
</feature>
<evidence type="ECO:0000313" key="3">
    <source>
        <dbReference type="EMBL" id="CAJ1397687.1"/>
    </source>
</evidence>
<dbReference type="NCBIfam" id="TIGR01444">
    <property type="entry name" value="fkbM_fam"/>
    <property type="match status" value="1"/>
</dbReference>
<dbReference type="SUPFAM" id="SSF53335">
    <property type="entry name" value="S-adenosyl-L-methionine-dependent methyltransferases"/>
    <property type="match status" value="1"/>
</dbReference>
<keyword evidence="4" id="KW-1185">Reference proteome</keyword>
<protein>
    <recommendedName>
        <fullName evidence="2">Methyltransferase FkbM domain-containing protein</fullName>
    </recommendedName>
</protein>
<evidence type="ECO:0000256" key="1">
    <source>
        <dbReference type="SAM" id="Phobius"/>
    </source>
</evidence>
<sequence>MSLADPDFWTCAADGGWHSMREMDARFMMYEETSPVRTSLARLAGLLPIWQSRATGLTDGELVRPGQRCPAGEIFFMLLDIIVVNTGLMRDQLKPKDDNIIDTAAVLKTLQVLQVRAPSYEAVLSSGWPLFGMLVILQEGLFRLGRLAAHQSRSLLGHWGDMATVCQEALPLHGFLMAWLNTESEPGAAFLPLLPPGARHEATALKQRIYYEDLCGQDPSAVAAARLVSSGLLPEAKWNVTGWRQGYRRLSSLLDHALVPAGWGRLLFSGWPLLAILHRLQEAYVREALCSDVEPYAYAIPSVADPLSVWVCVRRRADIVDERWRMEGSFPDCGHIVRATREISTRPCYFIDVGANLGGCALMLGRDGHEVLAIEAVPALASLLKASVLRNGLTNVEVLQVAVGGRSAQQALHCSEGHSAICHVLPETDEQSVKVATVTLDSLVSAACAVKIDVEGSEYEVLKGATKILQSHPHLFLELHPYELRERWSSSADVFDIILENGYDTFESPGCTAALHGDLWKGNGTYGHARWARGAILVPGVQLPPIPGPCDCERECHLRLLPDPSRSALRGNCRCWDFDPHRELCTLYRSCGTGLGDALEVAPGWFAGELSGNWHISFSGSAFTRIVLNGKAVKSQHIIPLAEPDGRQLAMTYLDIHATPDMSVFADEAQVARGVAATLSILGEDVTPEQLLKLLHTNLLQSQAIFGCAIAFEPDSYPWNSSSGSVSPQHPALSSGVSSGNGSTWANLTEPWTLPQTELWHGEKRVLYGPYVTQTGISMDLANAYNYFGPNEEWYHACRSHFLEGGMEFLTGMWGSPYFDEGAGNIEMVTYSVPFTRSTPVPKVTAPAGMDLPFGMPENRKLQTPLGEHFFWGVATVDIDLNMIKFRCGTGQVFDAGRNRCKMCPLGTRMRNSSCEVCEEYQGSVEDRSECLFNVFYLIHALNFHFWLALGLISLGSRIQHNFYLLQVSHEKGGLVLHFCNKHCLHLSTNRAQQLPTLRVHLSGCRLLDKPARPLKFKVVGESQVLIVCEEENKEMFNIDEMCNIAGYARFPLWWELMHITFCRIPMLLYFLLMLAIILSVMLLWVFSGVSLVTVLASTGCVLVVSVLVVLAIRKARAATAHSKQRRRKELLAEKELIQKFSEACWEANQQLEHEARVALLHVGWTEEDLDELTYRTLKCQSQEAGVSVAYLLSDPFLNLARVRSKETNPSFYTLKDVFFFGDDPIGKNIPCPRDGRLGCALVDTLPRHHRQQCTHYLSWTWKYTVGTVQDALDFWLEETQLNSRRVFLYMCFFVNNQYRILYECDGAGSANLEDVFEATLNRIGEMVAILDDWRSPVYLTRIWTIFEQFTAIKLGDVPVTIVLPSEQNGSLISQIREGEDGILQVTQSLCAFESANATAFSPQDERKVKSLIEDTIGFEEVDSRIKTFMLDWVGNVVQEYMKSLMSRSGHLSPVVKKVRSRNSRRRSDPLDFAALPDLSI</sequence>
<feature type="transmembrane region" description="Helical" evidence="1">
    <location>
        <begin position="1067"/>
        <end position="1087"/>
    </location>
</feature>
<feature type="transmembrane region" description="Helical" evidence="1">
    <location>
        <begin position="1093"/>
        <end position="1113"/>
    </location>
</feature>
<dbReference type="Pfam" id="PF22673">
    <property type="entry name" value="MCP-like_PDC_1"/>
    <property type="match status" value="1"/>
</dbReference>
<comment type="caution">
    <text evidence="3">The sequence shown here is derived from an EMBL/GenBank/DDBJ whole genome shotgun (WGS) entry which is preliminary data.</text>
</comment>
<dbReference type="Gene3D" id="3.30.450.20">
    <property type="entry name" value="PAS domain"/>
    <property type="match status" value="1"/>
</dbReference>
<dbReference type="Gene3D" id="3.40.50.150">
    <property type="entry name" value="Vaccinia Virus protein VP39"/>
    <property type="match status" value="1"/>
</dbReference>
<dbReference type="Pfam" id="PF05050">
    <property type="entry name" value="Methyltransf_21"/>
    <property type="match status" value="1"/>
</dbReference>
<proteinExistence type="predicted"/>
<gene>
    <name evidence="3" type="ORF">EVOR1521_LOCUS21649</name>
</gene>
<dbReference type="EMBL" id="CAUJNA010003275">
    <property type="protein sequence ID" value="CAJ1397687.1"/>
    <property type="molecule type" value="Genomic_DNA"/>
</dbReference>
<name>A0AA36N837_9DINO</name>
<dbReference type="PANTHER" id="PTHR34203">
    <property type="entry name" value="METHYLTRANSFERASE, FKBM FAMILY PROTEIN"/>
    <property type="match status" value="1"/>
</dbReference>
<dbReference type="Proteomes" id="UP001178507">
    <property type="component" value="Unassembled WGS sequence"/>
</dbReference>
<dbReference type="PANTHER" id="PTHR34203:SF15">
    <property type="entry name" value="SLL1173 PROTEIN"/>
    <property type="match status" value="1"/>
</dbReference>
<evidence type="ECO:0000259" key="2">
    <source>
        <dbReference type="Pfam" id="PF05050"/>
    </source>
</evidence>
<dbReference type="InterPro" id="IPR052514">
    <property type="entry name" value="SAM-dependent_MTase"/>
</dbReference>